<evidence type="ECO:0000313" key="2">
    <source>
        <dbReference type="EMBL" id="BBH86802.1"/>
    </source>
</evidence>
<dbReference type="InterPro" id="IPR047122">
    <property type="entry name" value="Trans-enoyl_RdTase-like"/>
</dbReference>
<reference evidence="2" key="1">
    <citation type="submission" date="2018-12" db="EMBL/GenBank/DDBJ databases">
        <title>Novel natural products biosynthetic potential of the class Ktedonobacteria.</title>
        <authorList>
            <person name="Zheng Y."/>
            <person name="Saitou A."/>
            <person name="Wang C.M."/>
            <person name="Toyoda A."/>
            <person name="Minakuchi Y."/>
            <person name="Sekiguchi Y."/>
            <person name="Ueda K."/>
            <person name="Takano H."/>
            <person name="Sakai Y."/>
            <person name="Yokota A."/>
            <person name="Yabe S."/>
        </authorList>
    </citation>
    <scope>NUCLEOTIDE SEQUENCE</scope>
    <source>
        <strain evidence="2">COM3</strain>
    </source>
</reference>
<accession>A0A455SIP7</accession>
<dbReference type="InterPro" id="IPR011032">
    <property type="entry name" value="GroES-like_sf"/>
</dbReference>
<dbReference type="CDD" id="cd08249">
    <property type="entry name" value="enoyl_reductase_like"/>
    <property type="match status" value="1"/>
</dbReference>
<evidence type="ECO:0000259" key="1">
    <source>
        <dbReference type="SMART" id="SM00829"/>
    </source>
</evidence>
<feature type="domain" description="Enoyl reductase (ER)" evidence="1">
    <location>
        <begin position="12"/>
        <end position="376"/>
    </location>
</feature>
<organism evidence="2">
    <name type="scientific">Thermosporothrix sp. COM3</name>
    <dbReference type="NCBI Taxonomy" id="2490863"/>
    <lineage>
        <taxon>Bacteria</taxon>
        <taxon>Bacillati</taxon>
        <taxon>Chloroflexota</taxon>
        <taxon>Ktedonobacteria</taxon>
        <taxon>Ktedonobacterales</taxon>
        <taxon>Thermosporotrichaceae</taxon>
        <taxon>Thermosporothrix</taxon>
    </lineage>
</organism>
<dbReference type="InterPro" id="IPR020843">
    <property type="entry name" value="ER"/>
</dbReference>
<name>A0A455SIP7_9CHLR</name>
<dbReference type="SUPFAM" id="SSF51735">
    <property type="entry name" value="NAD(P)-binding Rossmann-fold domains"/>
    <property type="match status" value="1"/>
</dbReference>
<gene>
    <name evidence="2" type="ORF">KTC_15530</name>
</gene>
<dbReference type="Pfam" id="PF08240">
    <property type="entry name" value="ADH_N"/>
    <property type="match status" value="1"/>
</dbReference>
<dbReference type="PANTHER" id="PTHR45348:SF2">
    <property type="entry name" value="ZINC-TYPE ALCOHOL DEHYDROGENASE-LIKE PROTEIN C2E1P3.01"/>
    <property type="match status" value="1"/>
</dbReference>
<protein>
    <recommendedName>
        <fullName evidence="1">Enoyl reductase (ER) domain-containing protein</fullName>
    </recommendedName>
</protein>
<dbReference type="Gene3D" id="3.90.180.10">
    <property type="entry name" value="Medium-chain alcohol dehydrogenases, catalytic domain"/>
    <property type="match status" value="1"/>
</dbReference>
<dbReference type="InterPro" id="IPR036291">
    <property type="entry name" value="NAD(P)-bd_dom_sf"/>
</dbReference>
<dbReference type="SUPFAM" id="SSF50129">
    <property type="entry name" value="GroES-like"/>
    <property type="match status" value="1"/>
</dbReference>
<sequence length="378" mass="40223">MPTNTAAWLLAAQKPLEVKSALYPQPREGEIVVKNHAVAINPIDWGMQLFGTLLFPWITYPFILGGDLAGEVVEVGEGVTRFSVGDRVLALAAGTDKTRNSSAEGAFQQYTLVLAHMAAPIPPTMSYENACVLPLTLSTAACGLFHKDHLALHYPSATPQPTGKTLLIWGGSTSVGSNAIQLAVAAGYEVITTTSPRNFHYARKLGASQVFDYRQKDVVKDIIEAFKGKICAGALAIGEGSATACADIVHACNGNKCISLASPPVSLNALPSDLRPGLDLRLFPFLFRFVAANTTLQLKFRTKGIRAKSISDSTSLADTDYNKVCKLIYEDFLPQALAAGSYIAAPEPVVVGQGLDHIQAGLDAQRQGVSAQKVVVSL</sequence>
<dbReference type="AlphaFoldDB" id="A0A455SIP7"/>
<dbReference type="PANTHER" id="PTHR45348">
    <property type="entry name" value="HYPOTHETICAL OXIDOREDUCTASE (EUROFUNG)"/>
    <property type="match status" value="1"/>
</dbReference>
<dbReference type="Gene3D" id="3.40.50.720">
    <property type="entry name" value="NAD(P)-binding Rossmann-like Domain"/>
    <property type="match status" value="1"/>
</dbReference>
<proteinExistence type="predicted"/>
<dbReference type="Pfam" id="PF00107">
    <property type="entry name" value="ADH_zinc_N"/>
    <property type="match status" value="1"/>
</dbReference>
<dbReference type="SMART" id="SM00829">
    <property type="entry name" value="PKS_ER"/>
    <property type="match status" value="1"/>
</dbReference>
<dbReference type="EMBL" id="AP019376">
    <property type="protein sequence ID" value="BBH86802.1"/>
    <property type="molecule type" value="Genomic_DNA"/>
</dbReference>
<dbReference type="GO" id="GO:0016651">
    <property type="term" value="F:oxidoreductase activity, acting on NAD(P)H"/>
    <property type="evidence" value="ECO:0007669"/>
    <property type="project" value="InterPro"/>
</dbReference>
<dbReference type="InterPro" id="IPR013149">
    <property type="entry name" value="ADH-like_C"/>
</dbReference>
<dbReference type="InterPro" id="IPR013154">
    <property type="entry name" value="ADH-like_N"/>
</dbReference>